<reference evidence="1" key="1">
    <citation type="journal article" date="2019" name="MBio">
        <title>Virus Genomes from Deep Sea Sediments Expand the Ocean Megavirome and Support Independent Origins of Viral Gigantism.</title>
        <authorList>
            <person name="Backstrom D."/>
            <person name="Yutin N."/>
            <person name="Jorgensen S.L."/>
            <person name="Dharamshi J."/>
            <person name="Homa F."/>
            <person name="Zaremba-Niedwiedzka K."/>
            <person name="Spang A."/>
            <person name="Wolf Y.I."/>
            <person name="Koonin E.V."/>
            <person name="Ettema T.J."/>
        </authorList>
    </citation>
    <scope>NUCLEOTIDE SEQUENCE</scope>
</reference>
<gene>
    <name evidence="1" type="ORF">LCIVAC01_00590</name>
</gene>
<accession>A0A481YQK1</accession>
<dbReference type="EMBL" id="MK500311">
    <property type="protein sequence ID" value="QBK85250.1"/>
    <property type="molecule type" value="Genomic_DNA"/>
</dbReference>
<proteinExistence type="predicted"/>
<name>A0A481YQK1_9VIRU</name>
<protein>
    <submittedName>
        <fullName evidence="1">Uncharacterized protein</fullName>
    </submittedName>
</protein>
<sequence length="364" mass="39692">MSNLRYIDICSTFRDRTIFPNPADFEIQLSQTGPKLNGLTALNPILLAFPIHPLPGDPAVFFAGGVAGAPILDATTSTIDNFYIDDILEDVTIGEFRTITLYDGTTKTATLDTPFSGAFAVGDEFQIRQGLPVEQGTLTGSSSSTFTLPLTSSSKDGFYLGMYIHITAGPAVGNVRRITIYDGATRTGTVGPNFTADPGLNTYEILNFSFDGVNPLNYTGSDVSQKQVVCYEMELISLILPNETLFVSPGGNPAINLPYVYVEFQNISSPSGRNKDIIYSNNPHSVRALFKAPIDDVPTPIISKWIKVDGDGMVQTVKFKPNDNFRFKVTLSTGDTWKNKPDTVPPLEPDFFLQISATFGIKRL</sequence>
<organism evidence="1">
    <name type="scientific">Iridovirus LCIVAC01</name>
    <dbReference type="NCBI Taxonomy" id="2506607"/>
    <lineage>
        <taxon>Viruses</taxon>
        <taxon>Varidnaviria</taxon>
        <taxon>Bamfordvirae</taxon>
        <taxon>Nucleocytoviricota</taxon>
        <taxon>Megaviricetes</taxon>
        <taxon>Pimascovirales</taxon>
        <taxon>Pimascovirales incertae sedis</taxon>
        <taxon>Iridoviridae</taxon>
    </lineage>
</organism>
<evidence type="ECO:0000313" key="1">
    <source>
        <dbReference type="EMBL" id="QBK85250.1"/>
    </source>
</evidence>